<dbReference type="SUPFAM" id="SSF49265">
    <property type="entry name" value="Fibronectin type III"/>
    <property type="match status" value="3"/>
</dbReference>
<dbReference type="SUPFAM" id="SSF81296">
    <property type="entry name" value="E set domains"/>
    <property type="match status" value="3"/>
</dbReference>
<feature type="compositionally biased region" description="Polar residues" evidence="1">
    <location>
        <begin position="1585"/>
        <end position="1603"/>
    </location>
</feature>
<feature type="domain" description="Fibronectin type-III" evidence="2">
    <location>
        <begin position="392"/>
        <end position="492"/>
    </location>
</feature>
<evidence type="ECO:0000313" key="3">
    <source>
        <dbReference type="EMBL" id="MBF9140735.1"/>
    </source>
</evidence>
<dbReference type="NCBIfam" id="TIGR04183">
    <property type="entry name" value="Por_Secre_tail"/>
    <property type="match status" value="1"/>
</dbReference>
<dbReference type="Proteomes" id="UP000645610">
    <property type="component" value="Unassembled WGS sequence"/>
</dbReference>
<dbReference type="Gene3D" id="2.60.40.10">
    <property type="entry name" value="Immunoglobulins"/>
    <property type="match status" value="6"/>
</dbReference>
<evidence type="ECO:0000256" key="1">
    <source>
        <dbReference type="SAM" id="MobiDB-lite"/>
    </source>
</evidence>
<dbReference type="InterPro" id="IPR036116">
    <property type="entry name" value="FN3_sf"/>
</dbReference>
<name>A0A931BBC5_9BACT</name>
<evidence type="ECO:0000259" key="2">
    <source>
        <dbReference type="PROSITE" id="PS50853"/>
    </source>
</evidence>
<accession>A0A931BBC5</accession>
<dbReference type="Pfam" id="PF18962">
    <property type="entry name" value="Por_Secre_tail"/>
    <property type="match status" value="1"/>
</dbReference>
<feature type="domain" description="Fibronectin type-III" evidence="2">
    <location>
        <begin position="3"/>
        <end position="104"/>
    </location>
</feature>
<dbReference type="InterPro" id="IPR026444">
    <property type="entry name" value="Secre_tail"/>
</dbReference>
<feature type="region of interest" description="Disordered" evidence="1">
    <location>
        <begin position="1584"/>
        <end position="1605"/>
    </location>
</feature>
<feature type="domain" description="Fibronectin type-III" evidence="2">
    <location>
        <begin position="290"/>
        <end position="390"/>
    </location>
</feature>
<dbReference type="InterPro" id="IPR002909">
    <property type="entry name" value="IPT_dom"/>
</dbReference>
<proteinExistence type="predicted"/>
<feature type="region of interest" description="Disordered" evidence="1">
    <location>
        <begin position="1"/>
        <end position="22"/>
    </location>
</feature>
<reference evidence="3 4" key="1">
    <citation type="submission" date="2020-11" db="EMBL/GenBank/DDBJ databases">
        <authorList>
            <person name="Kim M.K."/>
        </authorList>
    </citation>
    <scope>NUCLEOTIDE SEQUENCE [LARGE SCALE GENOMIC DNA]</scope>
    <source>
        <strain evidence="3 4">BT439</strain>
    </source>
</reference>
<keyword evidence="4" id="KW-1185">Reference proteome</keyword>
<dbReference type="SMART" id="SM00060">
    <property type="entry name" value="FN3"/>
    <property type="match status" value="3"/>
</dbReference>
<organism evidence="3 4">
    <name type="scientific">Hymenobacter properus</name>
    <dbReference type="NCBI Taxonomy" id="2791026"/>
    <lineage>
        <taxon>Bacteria</taxon>
        <taxon>Pseudomonadati</taxon>
        <taxon>Bacteroidota</taxon>
        <taxon>Cytophagia</taxon>
        <taxon>Cytophagales</taxon>
        <taxon>Hymenobacteraceae</taxon>
        <taxon>Hymenobacter</taxon>
    </lineage>
</organism>
<dbReference type="PROSITE" id="PS50853">
    <property type="entry name" value="FN3"/>
    <property type="match status" value="3"/>
</dbReference>
<dbReference type="EMBL" id="JADQDP010000001">
    <property type="protein sequence ID" value="MBF9140735.1"/>
    <property type="molecule type" value="Genomic_DNA"/>
</dbReference>
<dbReference type="CDD" id="cd00102">
    <property type="entry name" value="IPT"/>
    <property type="match status" value="2"/>
</dbReference>
<gene>
    <name evidence="3" type="ORF">I2I01_03760</name>
</gene>
<dbReference type="InterPro" id="IPR014756">
    <property type="entry name" value="Ig_E-set"/>
</dbReference>
<dbReference type="Pfam" id="PF01833">
    <property type="entry name" value="TIG"/>
    <property type="match status" value="2"/>
</dbReference>
<evidence type="ECO:0000313" key="4">
    <source>
        <dbReference type="Proteomes" id="UP000645610"/>
    </source>
</evidence>
<dbReference type="RefSeq" id="WP_196285075.1">
    <property type="nucleotide sequence ID" value="NZ_JADQDP010000001.1"/>
</dbReference>
<comment type="caution">
    <text evidence="3">The sequence shown here is derived from an EMBL/GenBank/DDBJ whole genome shotgun (WGS) entry which is preliminary data.</text>
</comment>
<dbReference type="InterPro" id="IPR013783">
    <property type="entry name" value="Ig-like_fold"/>
</dbReference>
<protein>
    <submittedName>
        <fullName evidence="3">T9SS type A sorting domain-containing protein</fullName>
    </submittedName>
</protein>
<dbReference type="InterPro" id="IPR003961">
    <property type="entry name" value="FN3_dom"/>
</dbReference>
<dbReference type="SMART" id="SM00429">
    <property type="entry name" value="IPT"/>
    <property type="match status" value="2"/>
</dbReference>
<sequence length="1820" mass="182356">MVPTVNTSTATATGANTATADGDVTAAGNGTITDRGVYYSTTSGVVATGGGTKQAATTATGTGSFSASLTGLAPATTYYVAAYATNSAGTGYGAEQSFTTTAPSVPSVTTAAPSLLTSTGATLGGTISSNGGSAVMENGVVYSTSTNPPTIADTKVVMTTGTPFSQAVALSAGTYYIRAYATNATGTGYGSLQTLTVNPAPTISSLSPSSIVYASGATTLTINGTGFISGVTTATYNTVGRAVTFISSTQISINVTVTDANTVGTVPVAVTNPTAGGGSASANFTVAAQAPTVSTTAVTTFSYTTATAPGNISSNNGASITERGVYYSTTPGIVATGGGTKQAAGTAASGTYSVSLTGLTPGTTYYVAAYAINSVGTSFGGEVSFTTPALTSPTLTTAAVSSITQTTATAGGNVTADGGASVTDRGVVYSTTTGPTTATGVTVAAGTPTGTGSFTASLTGLTAATTYFVRAYATNSVGTSYGPEVTFTTLAPTATITTGTVSPTPVCATTASNVTVAFTTTNNPTGTFTAQLSNASGTFATTPPTLATVSSTASSLTVTIPAGTASGTGYRIRVVTPSTTGAASTAFTIVNNPTVTIAPSTNQSYVVGSAGSVLTATETPSATANTRVWQVSTTSSSTGFADVVPTQTGTTYTPTFGTVGVYYVRAVSTFAACAAATSNAVTVTVNNPPTPTITTVTPSSGFAGSTVSSLVVAGSNYTNASVIYFNGVAQTTTYATASSLSVPNFVLPTTAGNYNVTVVNSNGATSNAVQFQVMPAPLVTYKTTGLTGSTIAVSPTNVAANSSASTLTRSGVTAASGSDVYSSSGFDATSATAPDLSKYLTFNYTVAPGYRVSFDNVIVSISRSGTTSPQNVELRVSTDGTNFTNPISLGVKTLTNTSSPVQSTFAVPSGTLQGVTSPLYFRLYAFNGTNSGATFRLDDFTPSIPAVIANGTVTQSAPVPEINLAQGSTNIASGTGSFAFATTIVGSSTANTSFSIQNTGNNVLNLTANPIVGVVSGDAADFNLTQPSAAVVAAGSSLPFTIAFAPTSTGAKTLTLSIYNDDSDENPYTFTVTGNGVVAPVVTSFTPTSGPVGTVVTITGTDFTAASTVSFNGTAATAVTFNSTTSLTATVPTGATTGPITVATAYGSSTSTTSFTVTVTPTAGQLLLEDNFAYAAGENLTDHGWTGFSTTTSAPPVTIANNLTMAQYPRGFDQNELATFAGSSTARLSNVNNQDVSRAFGATTSSTLYASAVISVTATASGGDYFLAFADAANAVPRGRIYIARTGTAASGTFQFGVGTGSAGTYTTGTPYNSNTSYLVVLKYTVNNTNNTQTASLFVYTGAADPNEPSQPLVSTSGPLSSGLGALANIILRQADNAVNLDGVRVASNWGTVIGRPVYVDETTTLQPGSYYNVAVSGNSSLTTTGAASVEGTLNLGGGKINTDATNLLSLTATATFTGGSASSFVNGPLARATAAGVRTTVFPIGSGTFYRPLTLNVATQTNTVTYTASQTEGNAGQSLSASNGLGTAPLQRVSYKRFYTVTPNVAPTGFSGTITLSFGAEDYVNTPADPGFVVAKRDAVATDPNDNGKWTNLGHSAESGTASGPGGASVVGTITSATFTGFSDFALGATNDLTNVNGINAVNPLPVQLSSFGAQRQAQQGVAVKWTTATEKNAAYFEVQRSLNTRDFVTVATAKAQGTSSRATAYTVLDQTAPAAALYYRLRQVDADGTVAFSPVVVVAGTGEVAKVLLYPNPTRGTIHFITEAATPYRVLNQLGQALLQGTTEAGTATVDASTLPAGLYFLELQTPNGRNVQKFEKQ</sequence>